<evidence type="ECO:0000313" key="5">
    <source>
        <dbReference type="EnsemblPlants" id="AUR62029353-RA:cds"/>
    </source>
</evidence>
<dbReference type="Proteomes" id="UP000596660">
    <property type="component" value="Unplaced"/>
</dbReference>
<evidence type="ECO:0000256" key="1">
    <source>
        <dbReference type="ARBA" id="ARBA00007179"/>
    </source>
</evidence>
<evidence type="ECO:0000256" key="3">
    <source>
        <dbReference type="ARBA" id="ARBA00022833"/>
    </source>
</evidence>
<name>A0A803MHA1_CHEQI</name>
<evidence type="ECO:0000256" key="2">
    <source>
        <dbReference type="ARBA" id="ARBA00022723"/>
    </source>
</evidence>
<dbReference type="InterPro" id="IPR007822">
    <property type="entry name" value="LANC-like"/>
</dbReference>
<dbReference type="GO" id="GO:0031179">
    <property type="term" value="P:peptide modification"/>
    <property type="evidence" value="ECO:0007669"/>
    <property type="project" value="InterPro"/>
</dbReference>
<dbReference type="Gene3D" id="1.50.10.10">
    <property type="match status" value="1"/>
</dbReference>
<reference evidence="5" key="2">
    <citation type="submission" date="2021-03" db="UniProtKB">
        <authorList>
            <consortium name="EnsemblPlants"/>
        </authorList>
    </citation>
    <scope>IDENTIFICATION</scope>
</reference>
<evidence type="ECO:0000256" key="4">
    <source>
        <dbReference type="PIRSR" id="PIRSR607822-1"/>
    </source>
</evidence>
<dbReference type="CDD" id="cd04794">
    <property type="entry name" value="euk_LANCL"/>
    <property type="match status" value="1"/>
</dbReference>
<proteinExistence type="inferred from homology"/>
<dbReference type="SUPFAM" id="SSF158745">
    <property type="entry name" value="LanC-like"/>
    <property type="match status" value="1"/>
</dbReference>
<dbReference type="GO" id="GO:0005975">
    <property type="term" value="P:carbohydrate metabolic process"/>
    <property type="evidence" value="ECO:0007669"/>
    <property type="project" value="InterPro"/>
</dbReference>
<protein>
    <recommendedName>
        <fullName evidence="7">LanC-like protein 2</fullName>
    </recommendedName>
</protein>
<feature type="binding site" evidence="4">
    <location>
        <position position="337"/>
    </location>
    <ligand>
        <name>Zn(2+)</name>
        <dbReference type="ChEBI" id="CHEBI:29105"/>
    </ligand>
</feature>
<dbReference type="SMART" id="SM01260">
    <property type="entry name" value="LANC_like"/>
    <property type="match status" value="1"/>
</dbReference>
<evidence type="ECO:0008006" key="7">
    <source>
        <dbReference type="Google" id="ProtNLM"/>
    </source>
</evidence>
<dbReference type="PANTHER" id="PTHR12736">
    <property type="entry name" value="LANC-LIKE PROTEIN"/>
    <property type="match status" value="1"/>
</dbReference>
<accession>A0A803MHA1</accession>
<dbReference type="Pfam" id="PF05147">
    <property type="entry name" value="LANC_like"/>
    <property type="match status" value="1"/>
</dbReference>
<reference evidence="5" key="1">
    <citation type="journal article" date="2017" name="Nature">
        <title>The genome of Chenopodium quinoa.</title>
        <authorList>
            <person name="Jarvis D.E."/>
            <person name="Ho Y.S."/>
            <person name="Lightfoot D.J."/>
            <person name="Schmoeckel S.M."/>
            <person name="Li B."/>
            <person name="Borm T.J.A."/>
            <person name="Ohyanagi H."/>
            <person name="Mineta K."/>
            <person name="Michell C.T."/>
            <person name="Saber N."/>
            <person name="Kharbatia N.M."/>
            <person name="Rupper R.R."/>
            <person name="Sharp A.R."/>
            <person name="Dally N."/>
            <person name="Boughton B.A."/>
            <person name="Woo Y.H."/>
            <person name="Gao G."/>
            <person name="Schijlen E.G.W.M."/>
            <person name="Guo X."/>
            <person name="Momin A.A."/>
            <person name="Negrao S."/>
            <person name="Al-Babili S."/>
            <person name="Gehring C."/>
            <person name="Roessner U."/>
            <person name="Jung C."/>
            <person name="Murphy K."/>
            <person name="Arold S.T."/>
            <person name="Gojobori T."/>
            <person name="van der Linden C.G."/>
            <person name="van Loo E.N."/>
            <person name="Jellen E.N."/>
            <person name="Maughan P.J."/>
            <person name="Tester M."/>
        </authorList>
    </citation>
    <scope>NUCLEOTIDE SEQUENCE [LARGE SCALE GENOMIC DNA]</scope>
    <source>
        <strain evidence="5">cv. PI 614886</strain>
    </source>
</reference>
<dbReference type="PRINTS" id="PR01951">
    <property type="entry name" value="LANCEUKARYTE"/>
</dbReference>
<dbReference type="PRINTS" id="PR01950">
    <property type="entry name" value="LANCSUPER"/>
</dbReference>
<keyword evidence="2 4" id="KW-0479">Metal-binding</keyword>
<dbReference type="PANTHER" id="PTHR12736:SF7">
    <property type="entry name" value="LANC-LIKE PROTEIN 3"/>
    <property type="match status" value="1"/>
</dbReference>
<dbReference type="OMA" id="HTKTGCD"/>
<feature type="binding site" evidence="4">
    <location>
        <position position="292"/>
    </location>
    <ligand>
        <name>Zn(2+)</name>
        <dbReference type="ChEBI" id="CHEBI:29105"/>
    </ligand>
</feature>
<dbReference type="InterPro" id="IPR020464">
    <property type="entry name" value="LanC-like_prot_euk"/>
</dbReference>
<evidence type="ECO:0000313" key="6">
    <source>
        <dbReference type="Proteomes" id="UP000596660"/>
    </source>
</evidence>
<comment type="similarity">
    <text evidence="1">Belongs to the LanC-like protein family.</text>
</comment>
<dbReference type="GO" id="GO:0005886">
    <property type="term" value="C:plasma membrane"/>
    <property type="evidence" value="ECO:0007669"/>
    <property type="project" value="TreeGrafter"/>
</dbReference>
<feature type="binding site" evidence="4">
    <location>
        <position position="338"/>
    </location>
    <ligand>
        <name>Zn(2+)</name>
        <dbReference type="ChEBI" id="CHEBI:29105"/>
    </ligand>
</feature>
<dbReference type="EnsemblPlants" id="AUR62029353-RA">
    <property type="protein sequence ID" value="AUR62029353-RA:cds"/>
    <property type="gene ID" value="AUR62029353"/>
</dbReference>
<dbReference type="Gramene" id="AUR62029353-RA">
    <property type="protein sequence ID" value="AUR62029353-RA:cds"/>
    <property type="gene ID" value="AUR62029353"/>
</dbReference>
<dbReference type="FunFam" id="1.50.10.10:FF:000035">
    <property type="entry name" value="LanC-like protein 2"/>
    <property type="match status" value="1"/>
</dbReference>
<keyword evidence="3 4" id="KW-0862">Zinc</keyword>
<dbReference type="InterPro" id="IPR012341">
    <property type="entry name" value="6hp_glycosidase-like_sf"/>
</dbReference>
<keyword evidence="6" id="KW-1185">Reference proteome</keyword>
<organism evidence="5 6">
    <name type="scientific">Chenopodium quinoa</name>
    <name type="common">Quinoa</name>
    <dbReference type="NCBI Taxonomy" id="63459"/>
    <lineage>
        <taxon>Eukaryota</taxon>
        <taxon>Viridiplantae</taxon>
        <taxon>Streptophyta</taxon>
        <taxon>Embryophyta</taxon>
        <taxon>Tracheophyta</taxon>
        <taxon>Spermatophyta</taxon>
        <taxon>Magnoliopsida</taxon>
        <taxon>eudicotyledons</taxon>
        <taxon>Gunneridae</taxon>
        <taxon>Pentapetalae</taxon>
        <taxon>Caryophyllales</taxon>
        <taxon>Chenopodiaceae</taxon>
        <taxon>Chenopodioideae</taxon>
        <taxon>Atripliceae</taxon>
        <taxon>Chenopodium</taxon>
    </lineage>
</organism>
<dbReference type="GO" id="GO:0046872">
    <property type="term" value="F:metal ion binding"/>
    <property type="evidence" value="ECO:0007669"/>
    <property type="project" value="UniProtKB-KW"/>
</dbReference>
<dbReference type="AlphaFoldDB" id="A0A803MHA1"/>
<sequence>MADRFFLNEMPLYIPETSAMASSISETGDFLTKLLHHPYKSLCEILNKTALDLTNTVVRETWVKRGKRAQDYSLYTGALGTALLLFKAYQVTNNKGDLALSSDIIKACDSASRGSKNVTFICGRSGICALGAVVAKQAGDEQLLDHYLTEFKQIKLPTDLPYELLYGRAGFLWSCAFLNKHIGEGTISDSTMIVINNMDGKFLEGNCHRHHESRQKTRKGEMSINYERHEKKYWGAAHGLAGIMHVLMDMPLTPDEQEDVKSVLRYMTRGRFPSGNYPSSEGSESDRLVHWCHGAPGLALTLAKASQVFGDKDLLQAAVDAAEVVWNRGLLKRVGLCHGISGNTYVFLALYRLTGNAEYLYRAKAFACFLQDKAERLIAEGFMHGGDRPYSLFEGLGGMAYLFLDLNEPSEARFPAYEL</sequence>